<dbReference type="KEGG" id="ttd:A3L14_01570"/>
<evidence type="ECO:0008006" key="8">
    <source>
        <dbReference type="Google" id="ProtNLM"/>
    </source>
</evidence>
<keyword evidence="7" id="KW-1185">Reference proteome</keyword>
<reference evidence="6" key="3">
    <citation type="submission" date="2016-10" db="EMBL/GenBank/DDBJ databases">
        <authorList>
            <person name="Varghese N."/>
            <person name="Submissions S."/>
        </authorList>
    </citation>
    <scope>NUCLEOTIDE SEQUENCE [LARGE SCALE GENOMIC DNA]</scope>
    <source>
        <strain evidence="6">OGL-20</strain>
    </source>
</reference>
<dbReference type="EMBL" id="LIXN01000007">
    <property type="protein sequence ID" value="KQH82608.1"/>
    <property type="molecule type" value="Genomic_DNA"/>
</dbReference>
<dbReference type="Pfam" id="PF06510">
    <property type="entry name" value="DUF1102"/>
    <property type="match status" value="1"/>
</dbReference>
<dbReference type="Proteomes" id="UP000051862">
    <property type="component" value="Unassembled WGS sequence"/>
</dbReference>
<feature type="transmembrane region" description="Helical" evidence="1">
    <location>
        <begin position="7"/>
        <end position="25"/>
    </location>
</feature>
<dbReference type="RefSeq" id="WP_055429189.1">
    <property type="nucleotide sequence ID" value="NZ_CP015105.1"/>
</dbReference>
<dbReference type="EMBL" id="FOIW01000002">
    <property type="protein sequence ID" value="SEW16155.1"/>
    <property type="molecule type" value="Genomic_DNA"/>
</dbReference>
<dbReference type="AlphaFoldDB" id="A0A0Q2UPH9"/>
<accession>A0A0Q2UPH9</accession>
<dbReference type="OrthoDB" id="97420at2157"/>
<evidence type="ECO:0000313" key="3">
    <source>
        <dbReference type="EMBL" id="KQH82608.1"/>
    </source>
</evidence>
<protein>
    <recommendedName>
        <fullName evidence="8">DUF1102 domain-containing protein</fullName>
    </recommendedName>
</protein>
<evidence type="ECO:0000313" key="6">
    <source>
        <dbReference type="Proteomes" id="UP000182125"/>
    </source>
</evidence>
<keyword evidence="1" id="KW-0812">Transmembrane</keyword>
<dbReference type="EMBL" id="CP015105">
    <property type="protein sequence ID" value="ASJ11655.1"/>
    <property type="molecule type" value="Genomic_DNA"/>
</dbReference>
<dbReference type="STRING" id="277988.SAMN05216170_1967"/>
<dbReference type="GeneID" id="33333071"/>
<dbReference type="PATRIC" id="fig|277988.4.peg.1015"/>
<sequence>MKRTTKVGTSIGIIIVLLIGVWELYSADPLTVVYATPENGTLSVDYPVPPYAYSDSGVLVIDISPDSPLYPGYGEGLGANSTYVFNNAFIIKNNQSQTGYSEICVRIGSENQKVGFFVGKFEGNWSGTVEVQLNANDSVGVGVRIDTYGLHLGDYSEGITIEAWGGGCG</sequence>
<evidence type="ECO:0000313" key="5">
    <source>
        <dbReference type="Proteomes" id="UP000051862"/>
    </source>
</evidence>
<evidence type="ECO:0000313" key="2">
    <source>
        <dbReference type="EMBL" id="ASJ11655.1"/>
    </source>
</evidence>
<keyword evidence="1" id="KW-0472">Membrane</keyword>
<proteinExistence type="predicted"/>
<name>A0A0Q2UPH9_9EURY</name>
<organism evidence="3 5">
    <name type="scientific">Thermococcus thioreducens</name>
    <dbReference type="NCBI Taxonomy" id="277988"/>
    <lineage>
        <taxon>Archaea</taxon>
        <taxon>Methanobacteriati</taxon>
        <taxon>Methanobacteriota</taxon>
        <taxon>Thermococci</taxon>
        <taxon>Thermococcales</taxon>
        <taxon>Thermococcaceae</taxon>
        <taxon>Thermococcus</taxon>
    </lineage>
</organism>
<reference evidence="3 5" key="1">
    <citation type="submission" date="2015-08" db="EMBL/GenBank/DDBJ databases">
        <title>Thermococcus thioreducens DSM 14981 genome sequencing.</title>
        <authorList>
            <person name="Hong S.-J."/>
            <person name="Kim M.-C."/>
            <person name="Shin J.-H."/>
        </authorList>
    </citation>
    <scope>NUCLEOTIDE SEQUENCE [LARGE SCALE GENOMIC DNA]</scope>
    <source>
        <strain evidence="3 5">DSM 14981</strain>
    </source>
</reference>
<evidence type="ECO:0000256" key="1">
    <source>
        <dbReference type="SAM" id="Phobius"/>
    </source>
</evidence>
<keyword evidence="1" id="KW-1133">Transmembrane helix</keyword>
<dbReference type="InterPro" id="IPR009482">
    <property type="entry name" value="DUF1102"/>
</dbReference>
<reference evidence="2 7" key="2">
    <citation type="submission" date="2016-04" db="EMBL/GenBank/DDBJ databases">
        <title>Complete genome sequence of Thermococcus thioreducens type strain OGL-20P.</title>
        <authorList>
            <person name="Oger P.M."/>
        </authorList>
    </citation>
    <scope>NUCLEOTIDE SEQUENCE [LARGE SCALE GENOMIC DNA]</scope>
    <source>
        <strain evidence="2 7">OGL-20P</strain>
    </source>
</reference>
<reference evidence="4" key="4">
    <citation type="submission" date="2016-10" db="EMBL/GenBank/DDBJ databases">
        <authorList>
            <person name="de Groot N.N."/>
        </authorList>
    </citation>
    <scope>NUCLEOTIDE SEQUENCE [LARGE SCALE GENOMIC DNA]</scope>
    <source>
        <strain evidence="4">OGL-20</strain>
    </source>
</reference>
<dbReference type="Proteomes" id="UP000182125">
    <property type="component" value="Unassembled WGS sequence"/>
</dbReference>
<dbReference type="Proteomes" id="UP000250136">
    <property type="component" value="Chromosome"/>
</dbReference>
<evidence type="ECO:0000313" key="7">
    <source>
        <dbReference type="Proteomes" id="UP000250136"/>
    </source>
</evidence>
<gene>
    <name evidence="2" type="ORF">A3L14_01570</name>
    <name evidence="3" type="ORF">AMR53_04865</name>
    <name evidence="4" type="ORF">SAMN05216170_1967</name>
</gene>
<evidence type="ECO:0000313" key="4">
    <source>
        <dbReference type="EMBL" id="SEW16155.1"/>
    </source>
</evidence>